<dbReference type="AlphaFoldDB" id="A0A1V9GC52"/>
<dbReference type="RefSeq" id="WP_081160367.1">
    <property type="nucleotide sequence ID" value="NZ_LWBP01000002.1"/>
</dbReference>
<evidence type="ECO:0008006" key="3">
    <source>
        <dbReference type="Google" id="ProtNLM"/>
    </source>
</evidence>
<dbReference type="InterPro" id="IPR036520">
    <property type="entry name" value="UPF0759_sf"/>
</dbReference>
<gene>
    <name evidence="1" type="ORF">A4R26_11190</name>
</gene>
<organism evidence="1 2">
    <name type="scientific">Niastella populi</name>
    <dbReference type="NCBI Taxonomy" id="550983"/>
    <lineage>
        <taxon>Bacteria</taxon>
        <taxon>Pseudomonadati</taxon>
        <taxon>Bacteroidota</taxon>
        <taxon>Chitinophagia</taxon>
        <taxon>Chitinophagales</taxon>
        <taxon>Chitinophagaceae</taxon>
        <taxon>Niastella</taxon>
    </lineage>
</organism>
<dbReference type="InterPro" id="IPR002763">
    <property type="entry name" value="DUF72"/>
</dbReference>
<keyword evidence="2" id="KW-1185">Reference proteome</keyword>
<dbReference type="EMBL" id="LWBP01000002">
    <property type="protein sequence ID" value="OQP68048.1"/>
    <property type="molecule type" value="Genomic_DNA"/>
</dbReference>
<dbReference type="PANTHER" id="PTHR30348">
    <property type="entry name" value="UNCHARACTERIZED PROTEIN YECE"/>
    <property type="match status" value="1"/>
</dbReference>
<proteinExistence type="predicted"/>
<accession>A0A1V9GC52</accession>
<dbReference type="Gene3D" id="3.20.20.410">
    <property type="entry name" value="Protein of unknown function UPF0759"/>
    <property type="match status" value="1"/>
</dbReference>
<protein>
    <recommendedName>
        <fullName evidence="3">Histidine kinase</fullName>
    </recommendedName>
</protein>
<evidence type="ECO:0000313" key="1">
    <source>
        <dbReference type="EMBL" id="OQP68048.1"/>
    </source>
</evidence>
<dbReference type="PANTHER" id="PTHR30348:SF4">
    <property type="entry name" value="DUF72 DOMAIN-CONTAINING PROTEIN"/>
    <property type="match status" value="1"/>
</dbReference>
<dbReference type="STRING" id="550983.A4R26_11190"/>
<evidence type="ECO:0000313" key="2">
    <source>
        <dbReference type="Proteomes" id="UP000192276"/>
    </source>
</evidence>
<reference evidence="2" key="1">
    <citation type="submission" date="2016-04" db="EMBL/GenBank/DDBJ databases">
        <authorList>
            <person name="Chen L."/>
            <person name="Zhuang W."/>
            <person name="Wang G."/>
        </authorList>
    </citation>
    <scope>NUCLEOTIDE SEQUENCE [LARGE SCALE GENOMIC DNA]</scope>
    <source>
        <strain evidence="2">208</strain>
    </source>
</reference>
<sequence>MSNPQWHIGCSGFHYKEWKEIFYPKGLPQRLWLDHYCKHFNTLELNVTFYRFPQLSFLLNWYQKTPANFSFAVKAPRLITHYKKFKAVESPLGDFYATIQEGLKEKLGCVLFQLPAQIHFSEEVLQKIVQHLNPAFVNVVEFRHSSWWQMKVRDTLSRHNISFCGISHPLLPDDVVVNTETVYYRFHGVPHLYYSVYNDSFLQLVVNAIQKAKQAKQIFIYFNNTAQTAAIQNAQYVQQLLTS</sequence>
<dbReference type="SUPFAM" id="SSF117396">
    <property type="entry name" value="TM1631-like"/>
    <property type="match status" value="1"/>
</dbReference>
<name>A0A1V9GC52_9BACT</name>
<dbReference type="Proteomes" id="UP000192276">
    <property type="component" value="Unassembled WGS sequence"/>
</dbReference>
<dbReference type="OrthoDB" id="9780310at2"/>
<dbReference type="Pfam" id="PF01904">
    <property type="entry name" value="DUF72"/>
    <property type="match status" value="1"/>
</dbReference>
<comment type="caution">
    <text evidence="1">The sequence shown here is derived from an EMBL/GenBank/DDBJ whole genome shotgun (WGS) entry which is preliminary data.</text>
</comment>